<evidence type="ECO:0000256" key="2">
    <source>
        <dbReference type="ARBA" id="ARBA00023125"/>
    </source>
</evidence>
<dbReference type="Gene3D" id="1.20.120.530">
    <property type="entry name" value="GntR ligand-binding domain-like"/>
    <property type="match status" value="1"/>
</dbReference>
<name>A0AAW3SSN3_9GAMM</name>
<dbReference type="InterPro" id="IPR011711">
    <property type="entry name" value="GntR_C"/>
</dbReference>
<dbReference type="InterPro" id="IPR036388">
    <property type="entry name" value="WH-like_DNA-bd_sf"/>
</dbReference>
<dbReference type="SUPFAM" id="SSF48008">
    <property type="entry name" value="GntR ligand-binding domain-like"/>
    <property type="match status" value="1"/>
</dbReference>
<dbReference type="PANTHER" id="PTHR43537">
    <property type="entry name" value="TRANSCRIPTIONAL REGULATOR, GNTR FAMILY"/>
    <property type="match status" value="1"/>
</dbReference>
<dbReference type="Pfam" id="PF00392">
    <property type="entry name" value="GntR"/>
    <property type="match status" value="1"/>
</dbReference>
<dbReference type="CDD" id="cd07377">
    <property type="entry name" value="WHTH_GntR"/>
    <property type="match status" value="1"/>
</dbReference>
<dbReference type="InterPro" id="IPR036390">
    <property type="entry name" value="WH_DNA-bd_sf"/>
</dbReference>
<dbReference type="SUPFAM" id="SSF46785">
    <property type="entry name" value="Winged helix' DNA-binding domain"/>
    <property type="match status" value="1"/>
</dbReference>
<feature type="domain" description="HTH gntR-type" evidence="5">
    <location>
        <begin position="14"/>
        <end position="81"/>
    </location>
</feature>
<dbReference type="PRINTS" id="PR00035">
    <property type="entry name" value="HTHGNTR"/>
</dbReference>
<feature type="compositionally biased region" description="Low complexity" evidence="4">
    <location>
        <begin position="230"/>
        <end position="242"/>
    </location>
</feature>
<dbReference type="SMART" id="SM00345">
    <property type="entry name" value="HTH_GNTR"/>
    <property type="match status" value="1"/>
</dbReference>
<dbReference type="Pfam" id="PF07729">
    <property type="entry name" value="FCD"/>
    <property type="match status" value="1"/>
</dbReference>
<dbReference type="Gene3D" id="1.10.10.10">
    <property type="entry name" value="Winged helix-like DNA-binding domain superfamily/Winged helix DNA-binding domain"/>
    <property type="match status" value="1"/>
</dbReference>
<dbReference type="PROSITE" id="PS50949">
    <property type="entry name" value="HTH_GNTR"/>
    <property type="match status" value="1"/>
</dbReference>
<dbReference type="GO" id="GO:0003700">
    <property type="term" value="F:DNA-binding transcription factor activity"/>
    <property type="evidence" value="ECO:0007669"/>
    <property type="project" value="InterPro"/>
</dbReference>
<dbReference type="InterPro" id="IPR008920">
    <property type="entry name" value="TF_FadR/GntR_C"/>
</dbReference>
<reference evidence="6 7" key="1">
    <citation type="submission" date="2020-07" db="EMBL/GenBank/DDBJ databases">
        <title>Characterization of Pectobacterium aroidearum strains causing soft rot on Amorphophallus konjac.</title>
        <authorList>
            <person name="Xie H."/>
        </authorList>
    </citation>
    <scope>NUCLEOTIDE SEQUENCE [LARGE SCALE GENOMIC DNA]</scope>
    <source>
        <strain evidence="6 7">MY7</strain>
    </source>
</reference>
<dbReference type="SMART" id="SM00895">
    <property type="entry name" value="FCD"/>
    <property type="match status" value="1"/>
</dbReference>
<dbReference type="InterPro" id="IPR000524">
    <property type="entry name" value="Tscrpt_reg_HTH_GntR"/>
</dbReference>
<dbReference type="Proteomes" id="UP000557749">
    <property type="component" value="Unassembled WGS sequence"/>
</dbReference>
<evidence type="ECO:0000259" key="5">
    <source>
        <dbReference type="PROSITE" id="PS50949"/>
    </source>
</evidence>
<accession>A0AAW3SSN3</accession>
<keyword evidence="1" id="KW-0805">Transcription regulation</keyword>
<keyword evidence="2" id="KW-0238">DNA-binding</keyword>
<evidence type="ECO:0000256" key="3">
    <source>
        <dbReference type="ARBA" id="ARBA00023163"/>
    </source>
</evidence>
<evidence type="ECO:0000256" key="4">
    <source>
        <dbReference type="SAM" id="MobiDB-lite"/>
    </source>
</evidence>
<dbReference type="GO" id="GO:0003677">
    <property type="term" value="F:DNA binding"/>
    <property type="evidence" value="ECO:0007669"/>
    <property type="project" value="UniProtKB-KW"/>
</dbReference>
<dbReference type="EMBL" id="JACERJ010000003">
    <property type="protein sequence ID" value="MBA5203601.1"/>
    <property type="molecule type" value="Genomic_DNA"/>
</dbReference>
<evidence type="ECO:0000313" key="7">
    <source>
        <dbReference type="Proteomes" id="UP000557749"/>
    </source>
</evidence>
<comment type="caution">
    <text evidence="6">The sequence shown here is derived from an EMBL/GenBank/DDBJ whole genome shotgun (WGS) entry which is preliminary data.</text>
</comment>
<keyword evidence="3" id="KW-0804">Transcription</keyword>
<organism evidence="6 7">
    <name type="scientific">Pectobacterium aroidearum</name>
    <dbReference type="NCBI Taxonomy" id="1201031"/>
    <lineage>
        <taxon>Bacteria</taxon>
        <taxon>Pseudomonadati</taxon>
        <taxon>Pseudomonadota</taxon>
        <taxon>Gammaproteobacteria</taxon>
        <taxon>Enterobacterales</taxon>
        <taxon>Pectobacteriaceae</taxon>
        <taxon>Pectobacterium</taxon>
    </lineage>
</organism>
<protein>
    <submittedName>
        <fullName evidence="6">GntR family transcriptional regulator</fullName>
    </submittedName>
</protein>
<sequence length="272" mass="31557">MRAGTQKSSKDRPEALAERVYQTLKNDIFDFHLMPGDRFSENEIAERMSVSRTPVRQALFWLEREGYVEVYFRSGWQVRPFDFAYFEELYDFRIVLEREAIRRLCGMPPGRCTELLADLKRFWIEEPRLDDGKTVSRYDEGFHRGLVTAAGNSEMARVHGELTEKIRIIRRLDFTREDRIDATYKEHARILLAILQQHTEEAQRILTDHIAVSKAEVRKITLHMLQQARPQSVSTQPVSTQSAPTQSVSTEVAPPDASHDSILTQHDLRANK</sequence>
<feature type="region of interest" description="Disordered" evidence="4">
    <location>
        <begin position="228"/>
        <end position="272"/>
    </location>
</feature>
<dbReference type="AlphaFoldDB" id="A0AAW3SSN3"/>
<proteinExistence type="predicted"/>
<dbReference type="PANTHER" id="PTHR43537:SF5">
    <property type="entry name" value="UXU OPERON TRANSCRIPTIONAL REGULATOR"/>
    <property type="match status" value="1"/>
</dbReference>
<dbReference type="RefSeq" id="WP_181844920.1">
    <property type="nucleotide sequence ID" value="NZ_JACERJ010000003.1"/>
</dbReference>
<evidence type="ECO:0000313" key="6">
    <source>
        <dbReference type="EMBL" id="MBA5203601.1"/>
    </source>
</evidence>
<evidence type="ECO:0000256" key="1">
    <source>
        <dbReference type="ARBA" id="ARBA00023015"/>
    </source>
</evidence>
<gene>
    <name evidence="6" type="ORF">H2Y57_07880</name>
</gene>